<name>A0AAD4URT4_PRUDU</name>
<proteinExistence type="predicted"/>
<evidence type="ECO:0000313" key="1">
    <source>
        <dbReference type="EMBL" id="KAI5311036.1"/>
    </source>
</evidence>
<reference evidence="1 2" key="1">
    <citation type="journal article" date="2022" name="G3 (Bethesda)">
        <title>Whole-genome sequence and methylome profiling of the almond [Prunus dulcis (Mill.) D.A. Webb] cultivar 'Nonpareil'.</title>
        <authorList>
            <person name="D'Amico-Willman K.M."/>
            <person name="Ouma W.Z."/>
            <person name="Meulia T."/>
            <person name="Sideli G.M."/>
            <person name="Gradziel T.M."/>
            <person name="Fresnedo-Ramirez J."/>
        </authorList>
    </citation>
    <scope>NUCLEOTIDE SEQUENCE [LARGE SCALE GENOMIC DNA]</scope>
    <source>
        <strain evidence="1">Clone GOH B32 T37-40</strain>
    </source>
</reference>
<protein>
    <submittedName>
        <fullName evidence="1">Uncharacterized protein</fullName>
    </submittedName>
</protein>
<keyword evidence="2" id="KW-1185">Reference proteome</keyword>
<dbReference type="AlphaFoldDB" id="A0AAD4URT4"/>
<dbReference type="Proteomes" id="UP001054821">
    <property type="component" value="Unassembled WGS sequence"/>
</dbReference>
<accession>A0AAD4URT4</accession>
<gene>
    <name evidence="1" type="ORF">L3X38_045619</name>
</gene>
<organism evidence="1 2">
    <name type="scientific">Prunus dulcis</name>
    <name type="common">Almond</name>
    <name type="synonym">Amygdalus dulcis</name>
    <dbReference type="NCBI Taxonomy" id="3755"/>
    <lineage>
        <taxon>Eukaryota</taxon>
        <taxon>Viridiplantae</taxon>
        <taxon>Streptophyta</taxon>
        <taxon>Embryophyta</taxon>
        <taxon>Tracheophyta</taxon>
        <taxon>Spermatophyta</taxon>
        <taxon>Magnoliopsida</taxon>
        <taxon>eudicotyledons</taxon>
        <taxon>Gunneridae</taxon>
        <taxon>Pentapetalae</taxon>
        <taxon>rosids</taxon>
        <taxon>fabids</taxon>
        <taxon>Rosales</taxon>
        <taxon>Rosaceae</taxon>
        <taxon>Amygdaloideae</taxon>
        <taxon>Amygdaleae</taxon>
        <taxon>Prunus</taxon>
    </lineage>
</organism>
<sequence length="164" mass="18595">MEILSGIISKVIEYTVEPVGRQVDRMKHRVDEVERNGKGVETDVQNWRTEADGITQEAEKILGIEGQATTKCFHGVCPNLVSHHQFSRKSAKLANKIELHAQIDFPSVSYEAPVEDICAIPSQEYMAFESRAPMLKEIMEELLSFLVLSVYFRFGRSDLVVYFG</sequence>
<comment type="caution">
    <text evidence="1">The sequence shown here is derived from an EMBL/GenBank/DDBJ whole genome shotgun (WGS) entry which is preliminary data.</text>
</comment>
<dbReference type="EMBL" id="JAJFAZ020000089">
    <property type="protein sequence ID" value="KAI5311036.1"/>
    <property type="molecule type" value="Genomic_DNA"/>
</dbReference>
<evidence type="ECO:0000313" key="2">
    <source>
        <dbReference type="Proteomes" id="UP001054821"/>
    </source>
</evidence>